<protein>
    <submittedName>
        <fullName evidence="1">PAS domain-containing protein</fullName>
    </submittedName>
</protein>
<sequence length="232" mass="24575">MKIVTRHNTQARHDTGRGATICPTARPGPGTSHMAQVEAYWTALYRDGQPPARAQIDPRGIEGSLEHAFVAERITPGEARLRVGGSHLSALLGMEVRGMPLSALIAPAARQKLAETLQQVFDTPAIGRVTLHARGSRGQPELHGRLLLLPLRGDGSAVNRLLGCLVSDGARGSAPRRFDIRQAHITPARGAGPAHAATQTGPAHRPPGLAEAATGFARPHPDAPHLRLVTTD</sequence>
<gene>
    <name evidence="1" type="ORF">M8744_02860</name>
</gene>
<organism evidence="1 2">
    <name type="scientific">Lutimaribacter degradans</name>
    <dbReference type="NCBI Taxonomy" id="2945989"/>
    <lineage>
        <taxon>Bacteria</taxon>
        <taxon>Pseudomonadati</taxon>
        <taxon>Pseudomonadota</taxon>
        <taxon>Alphaproteobacteria</taxon>
        <taxon>Rhodobacterales</taxon>
        <taxon>Roseobacteraceae</taxon>
        <taxon>Lutimaribacter</taxon>
    </lineage>
</organism>
<reference evidence="1" key="1">
    <citation type="submission" date="2022-06" db="EMBL/GenBank/DDBJ databases">
        <title>Lutimaribacter sp. EGI FJ00013, a novel bacterium isolated from a salt lake sediment enrichment.</title>
        <authorList>
            <person name="Gao L."/>
            <person name="Fang B.-Z."/>
            <person name="Li W.-J."/>
        </authorList>
    </citation>
    <scope>NUCLEOTIDE SEQUENCE</scope>
    <source>
        <strain evidence="1">EGI FJ00013</strain>
    </source>
</reference>
<dbReference type="EMBL" id="JAMQGO010000001">
    <property type="protein sequence ID" value="MCM2561078.1"/>
    <property type="molecule type" value="Genomic_DNA"/>
</dbReference>
<evidence type="ECO:0000313" key="1">
    <source>
        <dbReference type="EMBL" id="MCM2561078.1"/>
    </source>
</evidence>
<evidence type="ECO:0000313" key="2">
    <source>
        <dbReference type="Proteomes" id="UP001203036"/>
    </source>
</evidence>
<proteinExistence type="predicted"/>
<accession>A0ACC5ZT01</accession>
<comment type="caution">
    <text evidence="1">The sequence shown here is derived from an EMBL/GenBank/DDBJ whole genome shotgun (WGS) entry which is preliminary data.</text>
</comment>
<dbReference type="Proteomes" id="UP001203036">
    <property type="component" value="Unassembled WGS sequence"/>
</dbReference>
<name>A0ACC5ZT01_9RHOB</name>
<keyword evidence="2" id="KW-1185">Reference proteome</keyword>